<evidence type="ECO:0000313" key="2">
    <source>
        <dbReference type="EMBL" id="CAJ1955972.1"/>
    </source>
</evidence>
<dbReference type="Proteomes" id="UP001295423">
    <property type="component" value="Unassembled WGS sequence"/>
</dbReference>
<feature type="compositionally biased region" description="Polar residues" evidence="1">
    <location>
        <begin position="119"/>
        <end position="139"/>
    </location>
</feature>
<protein>
    <submittedName>
        <fullName evidence="2">Uncharacterized protein</fullName>
    </submittedName>
</protein>
<gene>
    <name evidence="2" type="ORF">CYCCA115_LOCUS16010</name>
</gene>
<accession>A0AAD2FYU6</accession>
<feature type="region of interest" description="Disordered" evidence="1">
    <location>
        <begin position="119"/>
        <end position="170"/>
    </location>
</feature>
<feature type="compositionally biased region" description="Acidic residues" evidence="1">
    <location>
        <begin position="145"/>
        <end position="161"/>
    </location>
</feature>
<comment type="caution">
    <text evidence="2">The sequence shown here is derived from an EMBL/GenBank/DDBJ whole genome shotgun (WGS) entry which is preliminary data.</text>
</comment>
<dbReference type="EMBL" id="CAKOGP040001903">
    <property type="protein sequence ID" value="CAJ1955972.1"/>
    <property type="molecule type" value="Genomic_DNA"/>
</dbReference>
<evidence type="ECO:0000313" key="3">
    <source>
        <dbReference type="Proteomes" id="UP001295423"/>
    </source>
</evidence>
<keyword evidence="3" id="KW-1185">Reference proteome</keyword>
<name>A0AAD2FYU6_9STRA</name>
<proteinExistence type="predicted"/>
<evidence type="ECO:0000256" key="1">
    <source>
        <dbReference type="SAM" id="MobiDB-lite"/>
    </source>
</evidence>
<sequence length="170" mass="19036">MSYCQQQSSAGIAAPAKRTSLSQYWSHGSSMISSITLDDCLFTSDERPPQNRGPNPKLRSLMENKWAAMPSIKDTLRLPRRNLNRFSNMLEETETAMCPPPQRQTSADTYLSSSSLNYRASMTDSSGSSKHFGGQSSSFLKEESLCDEDLKEDEREEDDTSSESFVEPLE</sequence>
<reference evidence="2" key="1">
    <citation type="submission" date="2023-08" db="EMBL/GenBank/DDBJ databases">
        <authorList>
            <person name="Audoor S."/>
            <person name="Bilcke G."/>
        </authorList>
    </citation>
    <scope>NUCLEOTIDE SEQUENCE</scope>
</reference>
<organism evidence="2 3">
    <name type="scientific">Cylindrotheca closterium</name>
    <dbReference type="NCBI Taxonomy" id="2856"/>
    <lineage>
        <taxon>Eukaryota</taxon>
        <taxon>Sar</taxon>
        <taxon>Stramenopiles</taxon>
        <taxon>Ochrophyta</taxon>
        <taxon>Bacillariophyta</taxon>
        <taxon>Bacillariophyceae</taxon>
        <taxon>Bacillariophycidae</taxon>
        <taxon>Bacillariales</taxon>
        <taxon>Bacillariaceae</taxon>
        <taxon>Cylindrotheca</taxon>
    </lineage>
</organism>
<dbReference type="AlphaFoldDB" id="A0AAD2FYU6"/>